<evidence type="ECO:0000313" key="2">
    <source>
        <dbReference type="Proteomes" id="UP000266673"/>
    </source>
</evidence>
<evidence type="ECO:0000313" key="1">
    <source>
        <dbReference type="EMBL" id="RIB30535.1"/>
    </source>
</evidence>
<dbReference type="STRING" id="44941.A0A397W765"/>
<dbReference type="EMBL" id="QKWP01000011">
    <property type="protein sequence ID" value="RIB30535.1"/>
    <property type="molecule type" value="Genomic_DNA"/>
</dbReference>
<dbReference type="PANTHER" id="PTHR31511:SF12">
    <property type="entry name" value="RHO TERMINATION FACTOR N-TERMINAL DOMAIN-CONTAINING PROTEIN"/>
    <property type="match status" value="1"/>
</dbReference>
<comment type="caution">
    <text evidence="1">The sequence shown here is derived from an EMBL/GenBank/DDBJ whole genome shotgun (WGS) entry which is preliminary data.</text>
</comment>
<evidence type="ECO:0008006" key="3">
    <source>
        <dbReference type="Google" id="ProtNLM"/>
    </source>
</evidence>
<dbReference type="AlphaFoldDB" id="A0A397W765"/>
<proteinExistence type="predicted"/>
<organism evidence="1 2">
    <name type="scientific">Gigaspora rosea</name>
    <dbReference type="NCBI Taxonomy" id="44941"/>
    <lineage>
        <taxon>Eukaryota</taxon>
        <taxon>Fungi</taxon>
        <taxon>Fungi incertae sedis</taxon>
        <taxon>Mucoromycota</taxon>
        <taxon>Glomeromycotina</taxon>
        <taxon>Glomeromycetes</taxon>
        <taxon>Diversisporales</taxon>
        <taxon>Gigasporaceae</taxon>
        <taxon>Gigaspora</taxon>
    </lineage>
</organism>
<protein>
    <recommendedName>
        <fullName evidence="3">C2H2-type domain-containing protein</fullName>
    </recommendedName>
</protein>
<name>A0A397W765_9GLOM</name>
<dbReference type="PANTHER" id="PTHR31511">
    <property type="entry name" value="PROTEIN CBG23764"/>
    <property type="match status" value="1"/>
</dbReference>
<accession>A0A397W765</accession>
<keyword evidence="2" id="KW-1185">Reference proteome</keyword>
<dbReference type="OrthoDB" id="414982at2759"/>
<dbReference type="Proteomes" id="UP000266673">
    <property type="component" value="Unassembled WGS sequence"/>
</dbReference>
<gene>
    <name evidence="1" type="ORF">C2G38_2152524</name>
</gene>
<sequence>MSDAYLDYIEEISIEIADFNSIGPTAHIPLPETLPKCNNRIINIQNNDDWCLRWCVLGVLHPVKIHPKRNPHQLYGGFMEELNMDDIPIPVPVSTPVYKKFEANNPEIRLCIYEWHNQNECLDFCYVLERSKHKGRKYLCRYCLHVYSAEKGFKEHLPKCKGLNNAPQRAQMPVKNKSIKAFYNHKCMQPNQYRIFWNLEMLTEKLTPEEKMKLTHTERLQMHKPCGYCYVVIRMDSSLNYKIVSHDLYRGSDALEKFVDRIEEELQNIQVDLSAPAEMIMAPGDFKTYNEATDCWICKGSFVKSSPEVLQQFEETKHRLLELKEWEACKEKDHPEKKKIQKGYREALSALNYKVKDHDYISGYNSYPLMRVVSKFTADKLKCILENIGKYKAMDVGQLWFLNSFQHIGMELDKLVECLGGKIEKFPLRGHP</sequence>
<reference evidence="1 2" key="1">
    <citation type="submission" date="2018-06" db="EMBL/GenBank/DDBJ databases">
        <title>Comparative genomics reveals the genomic features of Rhizophagus irregularis, R. cerebriforme, R. diaphanum and Gigaspora rosea, and their symbiotic lifestyle signature.</title>
        <authorList>
            <person name="Morin E."/>
            <person name="San Clemente H."/>
            <person name="Chen E.C.H."/>
            <person name="De La Providencia I."/>
            <person name="Hainaut M."/>
            <person name="Kuo A."/>
            <person name="Kohler A."/>
            <person name="Murat C."/>
            <person name="Tang N."/>
            <person name="Roy S."/>
            <person name="Loubradou J."/>
            <person name="Henrissat B."/>
            <person name="Grigoriev I.V."/>
            <person name="Corradi N."/>
            <person name="Roux C."/>
            <person name="Martin F.M."/>
        </authorList>
    </citation>
    <scope>NUCLEOTIDE SEQUENCE [LARGE SCALE GENOMIC DNA]</scope>
    <source>
        <strain evidence="1 2">DAOM 194757</strain>
    </source>
</reference>